<feature type="compositionally biased region" description="Basic and acidic residues" evidence="1">
    <location>
        <begin position="753"/>
        <end position="772"/>
    </location>
</feature>
<dbReference type="EC" id="4.6.1.1" evidence="4"/>
<dbReference type="InterPro" id="IPR029787">
    <property type="entry name" value="Nucleotide_cyclase"/>
</dbReference>
<dbReference type="GO" id="GO:0006171">
    <property type="term" value="P:cAMP biosynthetic process"/>
    <property type="evidence" value="ECO:0007669"/>
    <property type="project" value="TreeGrafter"/>
</dbReference>
<dbReference type="RefSeq" id="WP_184042150.1">
    <property type="nucleotide sequence ID" value="NZ_JACIGK010000001.1"/>
</dbReference>
<dbReference type="CDD" id="cd07302">
    <property type="entry name" value="CHD"/>
    <property type="match status" value="1"/>
</dbReference>
<name>A0A7W6R9Y6_9PROT</name>
<feature type="compositionally biased region" description="Acidic residues" evidence="1">
    <location>
        <begin position="348"/>
        <end position="361"/>
    </location>
</feature>
<feature type="compositionally biased region" description="Low complexity" evidence="1">
    <location>
        <begin position="812"/>
        <end position="848"/>
    </location>
</feature>
<evidence type="ECO:0000313" key="5">
    <source>
        <dbReference type="Proteomes" id="UP000554286"/>
    </source>
</evidence>
<proteinExistence type="predicted"/>
<feature type="transmembrane region" description="Helical" evidence="2">
    <location>
        <begin position="161"/>
        <end position="183"/>
    </location>
</feature>
<dbReference type="PROSITE" id="PS50125">
    <property type="entry name" value="GUANYLATE_CYCLASE_2"/>
    <property type="match status" value="1"/>
</dbReference>
<dbReference type="EMBL" id="JACIGK010000001">
    <property type="protein sequence ID" value="MBB4264510.1"/>
    <property type="molecule type" value="Genomic_DNA"/>
</dbReference>
<feature type="region of interest" description="Disordered" evidence="1">
    <location>
        <begin position="666"/>
        <end position="848"/>
    </location>
</feature>
<evidence type="ECO:0000313" key="4">
    <source>
        <dbReference type="EMBL" id="MBB4264510.1"/>
    </source>
</evidence>
<dbReference type="PANTHER" id="PTHR43081">
    <property type="entry name" value="ADENYLATE CYCLASE, TERMINAL-DIFFERENTIATION SPECIFIC-RELATED"/>
    <property type="match status" value="1"/>
</dbReference>
<feature type="region of interest" description="Disordered" evidence="1">
    <location>
        <begin position="230"/>
        <end position="361"/>
    </location>
</feature>
<keyword evidence="2" id="KW-0812">Transmembrane</keyword>
<feature type="domain" description="Guanylate cyclase" evidence="3">
    <location>
        <begin position="506"/>
        <end position="620"/>
    </location>
</feature>
<dbReference type="GO" id="GO:0035556">
    <property type="term" value="P:intracellular signal transduction"/>
    <property type="evidence" value="ECO:0007669"/>
    <property type="project" value="InterPro"/>
</dbReference>
<dbReference type="Proteomes" id="UP000554286">
    <property type="component" value="Unassembled WGS sequence"/>
</dbReference>
<comment type="caution">
    <text evidence="4">The sequence shown here is derived from an EMBL/GenBank/DDBJ whole genome shotgun (WGS) entry which is preliminary data.</text>
</comment>
<feature type="compositionally biased region" description="Low complexity" evidence="1">
    <location>
        <begin position="240"/>
        <end position="259"/>
    </location>
</feature>
<feature type="compositionally biased region" description="Basic and acidic residues" evidence="1">
    <location>
        <begin position="781"/>
        <end position="790"/>
    </location>
</feature>
<reference evidence="4 5" key="1">
    <citation type="submission" date="2020-08" db="EMBL/GenBank/DDBJ databases">
        <title>Genome sequencing of Purple Non-Sulfur Bacteria from various extreme environments.</title>
        <authorList>
            <person name="Mayer M."/>
        </authorList>
    </citation>
    <scope>NUCLEOTIDE SEQUENCE [LARGE SCALE GENOMIC DNA]</scope>
    <source>
        <strain evidence="4 5">JA131</strain>
    </source>
</reference>
<dbReference type="SUPFAM" id="SSF55073">
    <property type="entry name" value="Nucleotide cyclase"/>
    <property type="match status" value="1"/>
</dbReference>
<dbReference type="SMART" id="SM00044">
    <property type="entry name" value="CYCc"/>
    <property type="match status" value="1"/>
</dbReference>
<keyword evidence="4" id="KW-0456">Lyase</keyword>
<keyword evidence="2" id="KW-0472">Membrane</keyword>
<feature type="compositionally biased region" description="Basic and acidic residues" evidence="1">
    <location>
        <begin position="324"/>
        <end position="340"/>
    </location>
</feature>
<keyword evidence="2" id="KW-1133">Transmembrane helix</keyword>
<evidence type="ECO:0000256" key="2">
    <source>
        <dbReference type="SAM" id="Phobius"/>
    </source>
</evidence>
<evidence type="ECO:0000259" key="3">
    <source>
        <dbReference type="PROSITE" id="PS50125"/>
    </source>
</evidence>
<dbReference type="GO" id="GO:0004016">
    <property type="term" value="F:adenylate cyclase activity"/>
    <property type="evidence" value="ECO:0007669"/>
    <property type="project" value="UniProtKB-EC"/>
</dbReference>
<feature type="transmembrane region" description="Helical" evidence="2">
    <location>
        <begin position="203"/>
        <end position="228"/>
    </location>
</feature>
<sequence>MPTIAHYEVYTLEDTGWVLHARYVTAEKTRALEEASALEAHLGRPTKVMRESYDTDTNRYGEQTVYLSPKAVDLRRNQRARRDRTLARRRGTRASLGDDLGDSEWGRPTASSGPVGAGYRPNARIPAGLSQFAGPGNAQAGRTRFGAPTHARSTGDLLARLLFVLVASLIIATAGAAVLPVVINMLRSFDVVVDSRSLSNSLFSVFMVLFLLSGFVLTLRLVPLQGVAGEDQPRRRRRAPGGARVPGHAAPPGAADAAGTVLGAPTETETTSADRTVVEDRAGQEAAETPDDRSPPPATDGDIDKKRKRKIQDEEEKERKRLKKELEDQKKKQKEKDQKSEQILAEMDLTDDPYDESMDELTLDPPPSRAFETGHALTVDFLGTYVAALKDLRPKLDTFNRFGINLYLAGVCDVVSQTAHLSQEEFHKLLRETVEVMGTRPELANSFVERLDTYLAEDRYARMVRFGREAMTLHQSGADNAFASLGMVLEDWNTPKTQTITGSTIAIVFTDMVGSTDLTSEHGDLKAQQTLRAHNAAVRSALARFNGREIKHTGDGIMATFEHVPDAVWGMIDVLKAARVHNQAESELPLRIRIGINAGEPISAENDYYGLAVTVAARVCAQADMDEIMVSQIVRDMCEGTKLVFEERGTTFLKGIKDPQRLHEAVWEGSPSRQRRAGSAADAPPADGTAPATGAPPPGPADDGTAETALTAVPSQPGAGQVHDGGATIDPEADGWQEPRLDPDPASGPRAAADPRSDPRSDSGPEVRRASDSDGGPAPDARGETGDTTRADIGGDAGSDAPSDVVDRTPARDGGAPGSAAPPDTTATAPTTESSTTESSTTGRPASA</sequence>
<dbReference type="AlphaFoldDB" id="A0A7W6R9Y6"/>
<accession>A0A7W6R9Y6</accession>
<dbReference type="InterPro" id="IPR001054">
    <property type="entry name" value="A/G_cyclase"/>
</dbReference>
<dbReference type="Pfam" id="PF00211">
    <property type="entry name" value="Guanylate_cyc"/>
    <property type="match status" value="1"/>
</dbReference>
<dbReference type="PANTHER" id="PTHR43081:SF19">
    <property type="entry name" value="PH-SENSITIVE ADENYLATE CYCLASE RV1264"/>
    <property type="match status" value="1"/>
</dbReference>
<evidence type="ECO:0000256" key="1">
    <source>
        <dbReference type="SAM" id="MobiDB-lite"/>
    </source>
</evidence>
<organism evidence="4 5">
    <name type="scientific">Roseospira visakhapatnamensis</name>
    <dbReference type="NCBI Taxonomy" id="390880"/>
    <lineage>
        <taxon>Bacteria</taxon>
        <taxon>Pseudomonadati</taxon>
        <taxon>Pseudomonadota</taxon>
        <taxon>Alphaproteobacteria</taxon>
        <taxon>Rhodospirillales</taxon>
        <taxon>Rhodospirillaceae</taxon>
        <taxon>Roseospira</taxon>
    </lineage>
</organism>
<dbReference type="InterPro" id="IPR050697">
    <property type="entry name" value="Adenylyl/Guanylyl_Cyclase_3/4"/>
</dbReference>
<protein>
    <submittedName>
        <fullName evidence="4">Adenylate cyclase</fullName>
        <ecNumber evidence="4">4.6.1.1</ecNumber>
    </submittedName>
</protein>
<feature type="compositionally biased region" description="Low complexity" evidence="1">
    <location>
        <begin position="680"/>
        <end position="693"/>
    </location>
</feature>
<gene>
    <name evidence="4" type="ORF">GGD89_000116</name>
</gene>
<dbReference type="Gene3D" id="3.30.70.1230">
    <property type="entry name" value="Nucleotide cyclase"/>
    <property type="match status" value="1"/>
</dbReference>
<feature type="compositionally biased region" description="Basic residues" evidence="1">
    <location>
        <begin position="77"/>
        <end position="92"/>
    </location>
</feature>
<feature type="region of interest" description="Disordered" evidence="1">
    <location>
        <begin position="76"/>
        <end position="117"/>
    </location>
</feature>
<keyword evidence="5" id="KW-1185">Reference proteome</keyword>